<dbReference type="GO" id="GO:0016787">
    <property type="term" value="F:hydrolase activity"/>
    <property type="evidence" value="ECO:0007669"/>
    <property type="project" value="UniProtKB-KW"/>
</dbReference>
<gene>
    <name evidence="9" type="ORF">GR156_07855</name>
</gene>
<evidence type="ECO:0000259" key="8">
    <source>
        <dbReference type="Pfam" id="PF01850"/>
    </source>
</evidence>
<dbReference type="OrthoDB" id="9800524at2"/>
<dbReference type="Proteomes" id="UP000440304">
    <property type="component" value="Unassembled WGS sequence"/>
</dbReference>
<protein>
    <submittedName>
        <fullName evidence="9">PIN domain-containing protein</fullName>
    </submittedName>
</protein>
<dbReference type="InterPro" id="IPR029060">
    <property type="entry name" value="PIN-like_dom_sf"/>
</dbReference>
<evidence type="ECO:0000256" key="3">
    <source>
        <dbReference type="ARBA" id="ARBA00022722"/>
    </source>
</evidence>
<dbReference type="InterPro" id="IPR002716">
    <property type="entry name" value="PIN_dom"/>
</dbReference>
<feature type="domain" description="PIN" evidence="8">
    <location>
        <begin position="3"/>
        <end position="122"/>
    </location>
</feature>
<dbReference type="PANTHER" id="PTHR33653">
    <property type="entry name" value="RIBONUCLEASE VAPC2"/>
    <property type="match status" value="1"/>
</dbReference>
<sequence length="140" mass="14944">MFLVDTNVLLDLVTGDPVWADWSVAALEGAALLGPLAINDVVYAELSVRYRDIADLDAMVAAAELAHLPMPKEALFLAGKAFQAYRRAGGGRTGVLPDFFIGAHAAVAGWTLITRDAGRYRAYFPGLALRTPERSDNPGG</sequence>
<evidence type="ECO:0000256" key="5">
    <source>
        <dbReference type="ARBA" id="ARBA00022801"/>
    </source>
</evidence>
<name>A0A6N8TGG1_SHIZO</name>
<evidence type="ECO:0000256" key="1">
    <source>
        <dbReference type="ARBA" id="ARBA00001946"/>
    </source>
</evidence>
<keyword evidence="3" id="KW-0540">Nuclease</keyword>
<organism evidence="9 10">
    <name type="scientific">Shinella zoogloeoides</name>
    <name type="common">Crabtreella saccharophila</name>
    <dbReference type="NCBI Taxonomy" id="352475"/>
    <lineage>
        <taxon>Bacteria</taxon>
        <taxon>Pseudomonadati</taxon>
        <taxon>Pseudomonadota</taxon>
        <taxon>Alphaproteobacteria</taxon>
        <taxon>Hyphomicrobiales</taxon>
        <taxon>Rhizobiaceae</taxon>
        <taxon>Shinella</taxon>
    </lineage>
</organism>
<evidence type="ECO:0000256" key="4">
    <source>
        <dbReference type="ARBA" id="ARBA00022723"/>
    </source>
</evidence>
<accession>A0A6N8TGG1</accession>
<evidence type="ECO:0000256" key="2">
    <source>
        <dbReference type="ARBA" id="ARBA00022649"/>
    </source>
</evidence>
<keyword evidence="6" id="KW-0460">Magnesium</keyword>
<dbReference type="AlphaFoldDB" id="A0A6N8TGG1"/>
<keyword evidence="5" id="KW-0378">Hydrolase</keyword>
<dbReference type="Pfam" id="PF01850">
    <property type="entry name" value="PIN"/>
    <property type="match status" value="1"/>
</dbReference>
<reference evidence="9 10" key="1">
    <citation type="submission" date="2019-12" db="EMBL/GenBank/DDBJ databases">
        <title>Shinella granuli gen. nov., sp. nov., and proposal of the reclassification of Zoogloea ramigera ATCC 19623 as Shinella zoogloeoides sp. nov.</title>
        <authorList>
            <person name="Gao J."/>
        </authorList>
    </citation>
    <scope>NUCLEOTIDE SEQUENCE [LARGE SCALE GENOMIC DNA]</scope>
    <source>
        <strain evidence="9 10">DSM 287</strain>
    </source>
</reference>
<evidence type="ECO:0000256" key="7">
    <source>
        <dbReference type="ARBA" id="ARBA00038093"/>
    </source>
</evidence>
<dbReference type="SUPFAM" id="SSF88723">
    <property type="entry name" value="PIN domain-like"/>
    <property type="match status" value="1"/>
</dbReference>
<comment type="similarity">
    <text evidence="7">Belongs to the PINc/VapC protein family.</text>
</comment>
<keyword evidence="2" id="KW-1277">Toxin-antitoxin system</keyword>
<dbReference type="GO" id="GO:0046872">
    <property type="term" value="F:metal ion binding"/>
    <property type="evidence" value="ECO:0007669"/>
    <property type="project" value="UniProtKB-KW"/>
</dbReference>
<evidence type="ECO:0000313" key="9">
    <source>
        <dbReference type="EMBL" id="MXO00210.1"/>
    </source>
</evidence>
<evidence type="ECO:0000256" key="6">
    <source>
        <dbReference type="ARBA" id="ARBA00022842"/>
    </source>
</evidence>
<proteinExistence type="inferred from homology"/>
<comment type="caution">
    <text evidence="9">The sequence shown here is derived from an EMBL/GenBank/DDBJ whole genome shotgun (WGS) entry which is preliminary data.</text>
</comment>
<dbReference type="PANTHER" id="PTHR33653:SF1">
    <property type="entry name" value="RIBONUCLEASE VAPC2"/>
    <property type="match status" value="1"/>
</dbReference>
<dbReference type="GO" id="GO:0004518">
    <property type="term" value="F:nuclease activity"/>
    <property type="evidence" value="ECO:0007669"/>
    <property type="project" value="UniProtKB-KW"/>
</dbReference>
<evidence type="ECO:0000313" key="10">
    <source>
        <dbReference type="Proteomes" id="UP000440304"/>
    </source>
</evidence>
<keyword evidence="4" id="KW-0479">Metal-binding</keyword>
<dbReference type="InterPro" id="IPR050556">
    <property type="entry name" value="Type_II_TA_system_RNase"/>
</dbReference>
<comment type="cofactor">
    <cofactor evidence="1">
        <name>Mg(2+)</name>
        <dbReference type="ChEBI" id="CHEBI:18420"/>
    </cofactor>
</comment>
<dbReference type="Gene3D" id="3.40.50.1010">
    <property type="entry name" value="5'-nuclease"/>
    <property type="match status" value="1"/>
</dbReference>
<dbReference type="EMBL" id="WUML01000004">
    <property type="protein sequence ID" value="MXO00210.1"/>
    <property type="molecule type" value="Genomic_DNA"/>
</dbReference>
<dbReference type="RefSeq" id="WP_160785591.1">
    <property type="nucleotide sequence ID" value="NZ_CP086610.1"/>
</dbReference>